<evidence type="ECO:0000256" key="1">
    <source>
        <dbReference type="SAM" id="MobiDB-lite"/>
    </source>
</evidence>
<dbReference type="PANTHER" id="PTHR33840:SF2">
    <property type="entry name" value="TLE1 PHOSPHOLIPASE DOMAIN-CONTAINING PROTEIN"/>
    <property type="match status" value="1"/>
</dbReference>
<evidence type="ECO:0000313" key="4">
    <source>
        <dbReference type="Proteomes" id="UP000717328"/>
    </source>
</evidence>
<sequence length="541" mass="61489">MSRSFSPEEQEPLLSAEPEGADYSSTNDEHPLSTPAMSPEGSETLVEEPRTERMTGPVPPEHLYRTLVLCFDGTGDQFDADNSNIVELFAMLKKDDREHQMCYYQAGIGTYTNPEIATPLMAKISKTLDEAIAWNLDAHVMGTSLTYPSKDLVHEAFTDGYEFLMQNYKAGDRICIFGFSRGAYTARALAGMIHKVGLLPACNHQQVPFAYKMFKTTDEIGWKQSNAFKRAFSVDVKIEFIGVWDTVNSVGLIPRRLPFTTSNTIVRTFRHAVSLDERRSKFKANHWNVPTDKEAQLGTDVAQKPTAVRPKPVKKHTLLKAMERKFAEHQDQPTDVLEVWFSGCHCDVGGGSVENGTPHSLARIPLRWMVRECFKAKTGIMFMADGLRGIGLEPASLFPVVLDRPPALQAGEARIQRIPSPAEAARQLGSPALVLKTEEEHELLDALSPIYDQLKIKWWFWWILEVLPQHQRHQAEDKTWVNKFTWNWWHGRKIPRQKKDFVYVHRSVKTRMEAKHADGTSYYPSASFQKAIKNDRLVWVD</sequence>
<dbReference type="Proteomes" id="UP000717328">
    <property type="component" value="Unassembled WGS sequence"/>
</dbReference>
<dbReference type="OrthoDB" id="3162439at2759"/>
<reference evidence="3" key="1">
    <citation type="submission" date="2021-02" db="EMBL/GenBank/DDBJ databases">
        <authorList>
            <person name="Nieuwenhuis M."/>
            <person name="Van De Peppel L.J.J."/>
        </authorList>
    </citation>
    <scope>NUCLEOTIDE SEQUENCE</scope>
    <source>
        <strain evidence="3">D49</strain>
    </source>
</reference>
<keyword evidence="4" id="KW-1185">Reference proteome</keyword>
<dbReference type="Pfam" id="PF09994">
    <property type="entry name" value="T6SS_Tle1-like_cat"/>
    <property type="match status" value="2"/>
</dbReference>
<dbReference type="PANTHER" id="PTHR33840">
    <property type="match status" value="1"/>
</dbReference>
<reference evidence="3" key="2">
    <citation type="submission" date="2021-10" db="EMBL/GenBank/DDBJ databases">
        <title>Phylogenomics reveals ancestral predisposition of the termite-cultivated fungus Termitomyces towards a domesticated lifestyle.</title>
        <authorList>
            <person name="Auxier B."/>
            <person name="Grum-Grzhimaylo A."/>
            <person name="Cardenas M.E."/>
            <person name="Lodge J.D."/>
            <person name="Laessoe T."/>
            <person name="Pedersen O."/>
            <person name="Smith M.E."/>
            <person name="Kuyper T.W."/>
            <person name="Franco-Molano E.A."/>
            <person name="Baroni T.J."/>
            <person name="Aanen D.K."/>
        </authorList>
    </citation>
    <scope>NUCLEOTIDE SEQUENCE</scope>
    <source>
        <strain evidence="3">D49</strain>
    </source>
</reference>
<accession>A0A9P7K6Z5</accession>
<dbReference type="InterPro" id="IPR018712">
    <property type="entry name" value="Tle1-like_cat"/>
</dbReference>
<protein>
    <recommendedName>
        <fullName evidence="2">T6SS Phospholipase effector Tle1-like catalytic domain-containing protein</fullName>
    </recommendedName>
</protein>
<dbReference type="InterPro" id="IPR029058">
    <property type="entry name" value="AB_hydrolase_fold"/>
</dbReference>
<feature type="domain" description="T6SS Phospholipase effector Tle1-like catalytic" evidence="2">
    <location>
        <begin position="65"/>
        <end position="142"/>
    </location>
</feature>
<evidence type="ECO:0000313" key="3">
    <source>
        <dbReference type="EMBL" id="KAG5638609.1"/>
    </source>
</evidence>
<comment type="caution">
    <text evidence="3">The sequence shown here is derived from an EMBL/GenBank/DDBJ whole genome shotgun (WGS) entry which is preliminary data.</text>
</comment>
<dbReference type="SUPFAM" id="SSF53474">
    <property type="entry name" value="alpha/beta-Hydrolases"/>
    <property type="match status" value="1"/>
</dbReference>
<name>A0A9P7K6Z5_9AGAR</name>
<gene>
    <name evidence="3" type="ORF">H0H81_011499</name>
</gene>
<organism evidence="3 4">
    <name type="scientific">Sphagnurus paluster</name>
    <dbReference type="NCBI Taxonomy" id="117069"/>
    <lineage>
        <taxon>Eukaryota</taxon>
        <taxon>Fungi</taxon>
        <taxon>Dikarya</taxon>
        <taxon>Basidiomycota</taxon>
        <taxon>Agaricomycotina</taxon>
        <taxon>Agaricomycetes</taxon>
        <taxon>Agaricomycetidae</taxon>
        <taxon>Agaricales</taxon>
        <taxon>Tricholomatineae</taxon>
        <taxon>Lyophyllaceae</taxon>
        <taxon>Sphagnurus</taxon>
    </lineage>
</organism>
<feature type="region of interest" description="Disordered" evidence="1">
    <location>
        <begin position="1"/>
        <end position="59"/>
    </location>
</feature>
<proteinExistence type="predicted"/>
<feature type="domain" description="T6SS Phospholipase effector Tle1-like catalytic" evidence="2">
    <location>
        <begin position="155"/>
        <end position="372"/>
    </location>
</feature>
<dbReference type="EMBL" id="JABCKI010005753">
    <property type="protein sequence ID" value="KAG5638609.1"/>
    <property type="molecule type" value="Genomic_DNA"/>
</dbReference>
<evidence type="ECO:0000259" key="2">
    <source>
        <dbReference type="Pfam" id="PF09994"/>
    </source>
</evidence>
<dbReference type="AlphaFoldDB" id="A0A9P7K6Z5"/>